<dbReference type="Pfam" id="PF00155">
    <property type="entry name" value="Aminotran_1_2"/>
    <property type="match status" value="1"/>
</dbReference>
<gene>
    <name evidence="3" type="ORF">GCL57_10815</name>
</gene>
<dbReference type="EC" id="2.6.1.-" evidence="1"/>
<dbReference type="CDD" id="cd00609">
    <property type="entry name" value="AAT_like"/>
    <property type="match status" value="1"/>
</dbReference>
<reference evidence="3 4" key="1">
    <citation type="submission" date="2019-10" db="EMBL/GenBank/DDBJ databases">
        <title>New genus of Silvanigrellaceae.</title>
        <authorList>
            <person name="Pitt A."/>
            <person name="Hahn M.W."/>
        </authorList>
    </citation>
    <scope>NUCLEOTIDE SEQUENCE [LARGE SCALE GENOMIC DNA]</scope>
    <source>
        <strain evidence="3 4">33A1-SZDP</strain>
    </source>
</reference>
<dbReference type="PROSITE" id="PS00105">
    <property type="entry name" value="AA_TRANSFER_CLASS_1"/>
    <property type="match status" value="1"/>
</dbReference>
<comment type="similarity">
    <text evidence="1">Belongs to the class-I pyridoxal-phosphate-dependent aminotransferase family.</text>
</comment>
<keyword evidence="4" id="KW-1185">Reference proteome</keyword>
<dbReference type="Gene3D" id="3.90.1150.10">
    <property type="entry name" value="Aspartate Aminotransferase, domain 1"/>
    <property type="match status" value="1"/>
</dbReference>
<dbReference type="EMBL" id="WFLN01000007">
    <property type="protein sequence ID" value="KAB8030020.1"/>
    <property type="molecule type" value="Genomic_DNA"/>
</dbReference>
<dbReference type="PANTHER" id="PTHR42691">
    <property type="entry name" value="ASPARTATE AMINOTRANSFERASE YHDR-RELATED"/>
    <property type="match status" value="1"/>
</dbReference>
<dbReference type="Proteomes" id="UP000442694">
    <property type="component" value="Unassembled WGS sequence"/>
</dbReference>
<protein>
    <recommendedName>
        <fullName evidence="1">Aminotransferase</fullName>
        <ecNumber evidence="1">2.6.1.-</ecNumber>
    </recommendedName>
</protein>
<accession>A0A833JEM3</accession>
<dbReference type="GO" id="GO:0030170">
    <property type="term" value="F:pyridoxal phosphate binding"/>
    <property type="evidence" value="ECO:0007669"/>
    <property type="project" value="InterPro"/>
</dbReference>
<dbReference type="GO" id="GO:0008483">
    <property type="term" value="F:transaminase activity"/>
    <property type="evidence" value="ECO:0007669"/>
    <property type="project" value="UniProtKB-KW"/>
</dbReference>
<dbReference type="PANTHER" id="PTHR42691:SF1">
    <property type="entry name" value="ASPARTATE AMINOTRANSFERASE YHDR-RELATED"/>
    <property type="match status" value="1"/>
</dbReference>
<proteinExistence type="inferred from homology"/>
<comment type="caution">
    <text evidence="3">The sequence shown here is derived from an EMBL/GenBank/DDBJ whole genome shotgun (WGS) entry which is preliminary data.</text>
</comment>
<dbReference type="Gene3D" id="3.40.640.10">
    <property type="entry name" value="Type I PLP-dependent aspartate aminotransferase-like (Major domain)"/>
    <property type="match status" value="1"/>
</dbReference>
<dbReference type="SUPFAM" id="SSF53383">
    <property type="entry name" value="PLP-dependent transferases"/>
    <property type="match status" value="1"/>
</dbReference>
<evidence type="ECO:0000313" key="3">
    <source>
        <dbReference type="EMBL" id="KAB8030020.1"/>
    </source>
</evidence>
<evidence type="ECO:0000313" key="4">
    <source>
        <dbReference type="Proteomes" id="UP000442694"/>
    </source>
</evidence>
<evidence type="ECO:0000259" key="2">
    <source>
        <dbReference type="Pfam" id="PF00155"/>
    </source>
</evidence>
<dbReference type="NCBIfam" id="NF005305">
    <property type="entry name" value="PRK06836.1"/>
    <property type="match status" value="1"/>
</dbReference>
<comment type="cofactor">
    <cofactor evidence="1">
        <name>pyridoxal 5'-phosphate</name>
        <dbReference type="ChEBI" id="CHEBI:597326"/>
    </cofactor>
</comment>
<feature type="domain" description="Aminotransferase class I/classII large" evidence="2">
    <location>
        <begin position="45"/>
        <end position="394"/>
    </location>
</feature>
<dbReference type="RefSeq" id="WP_152213361.1">
    <property type="nucleotide sequence ID" value="NZ_WFLN01000007.1"/>
</dbReference>
<dbReference type="InterPro" id="IPR015424">
    <property type="entry name" value="PyrdxlP-dep_Trfase"/>
</dbReference>
<keyword evidence="1 3" id="KW-0808">Transferase</keyword>
<evidence type="ECO:0000256" key="1">
    <source>
        <dbReference type="RuleBase" id="RU000481"/>
    </source>
</evidence>
<dbReference type="InterPro" id="IPR004838">
    <property type="entry name" value="NHTrfase_class1_PyrdxlP-BS"/>
</dbReference>
<name>A0A833JEM3_9BACT</name>
<organism evidence="3 4">
    <name type="scientific">Fluviispira multicolorata</name>
    <dbReference type="NCBI Taxonomy" id="2654512"/>
    <lineage>
        <taxon>Bacteria</taxon>
        <taxon>Pseudomonadati</taxon>
        <taxon>Bdellovibrionota</taxon>
        <taxon>Oligoflexia</taxon>
        <taxon>Silvanigrellales</taxon>
        <taxon>Silvanigrellaceae</taxon>
        <taxon>Fluviispira</taxon>
    </lineage>
</organism>
<sequence>MDQNNNFYVQDFYAKKFNELSNVGGDIRRMFMLGQNLLQENPEADLIDLSLGNPDLEPPEIVKKSIKKLLEDDQQGEHRYMDFAGLPEVRKYIAQELSQSEIAQISQDTVYLTVGAAGGIQILLRIFLEQDDEAIIFAPYFPEYIPYILNYNAKPITVKCDENHEPNLDDLQIKISDKTKVILMNSPNNPSGVLYSKETVKKIVKILEERKTKTGQCIQLISDEPYSRIVFKNKHVPSILENYKYSWLIRSFSKDIGLAGERIGYIAWSEDKSKLGAINALRNSGRVLGFVGAPRLMQRILPHVFNARVDVNLYEQRVNKFIGILAEGGIKTVHPSAGFFVFPKSPIQDDRMFCEGLVAKGVLCVPGSGFGCSGYFRASLTQPIEKIEEAARRISLYTKEI</sequence>
<dbReference type="InterPro" id="IPR015422">
    <property type="entry name" value="PyrdxlP-dep_Trfase_small"/>
</dbReference>
<dbReference type="InterPro" id="IPR004839">
    <property type="entry name" value="Aminotransferase_I/II_large"/>
</dbReference>
<dbReference type="InterPro" id="IPR015421">
    <property type="entry name" value="PyrdxlP-dep_Trfase_major"/>
</dbReference>
<keyword evidence="1 3" id="KW-0032">Aminotransferase</keyword>
<dbReference type="AlphaFoldDB" id="A0A833JEM3"/>